<comment type="caution">
    <text evidence="1">The sequence shown here is derived from an EMBL/GenBank/DDBJ whole genome shotgun (WGS) entry which is preliminary data.</text>
</comment>
<keyword evidence="2" id="KW-1185">Reference proteome</keyword>
<dbReference type="InterPro" id="IPR036188">
    <property type="entry name" value="FAD/NAD-bd_sf"/>
</dbReference>
<dbReference type="EMBL" id="JACHGT010000015">
    <property type="protein sequence ID" value="MBB6038175.1"/>
    <property type="molecule type" value="Genomic_DNA"/>
</dbReference>
<protein>
    <submittedName>
        <fullName evidence="1">Cation diffusion facilitator CzcD-associated flavoprotein CzcO</fullName>
    </submittedName>
</protein>
<accession>A0A841FPX5</accession>
<evidence type="ECO:0000313" key="1">
    <source>
        <dbReference type="EMBL" id="MBB6038175.1"/>
    </source>
</evidence>
<name>A0A841FPX5_9ACTN</name>
<organism evidence="1 2">
    <name type="scientific">Phytomonospora endophytica</name>
    <dbReference type="NCBI Taxonomy" id="714109"/>
    <lineage>
        <taxon>Bacteria</taxon>
        <taxon>Bacillati</taxon>
        <taxon>Actinomycetota</taxon>
        <taxon>Actinomycetes</taxon>
        <taxon>Micromonosporales</taxon>
        <taxon>Micromonosporaceae</taxon>
        <taxon>Phytomonospora</taxon>
    </lineage>
</organism>
<dbReference type="AlphaFoldDB" id="A0A841FPX5"/>
<dbReference type="SUPFAM" id="SSF51905">
    <property type="entry name" value="FAD/NAD(P)-binding domain"/>
    <property type="match status" value="1"/>
</dbReference>
<sequence length="43" mass="4708">MNEILIIGGGQAGLAMAQRLGRRGHRPVVLDAAARPGETWRRR</sequence>
<evidence type="ECO:0000313" key="2">
    <source>
        <dbReference type="Proteomes" id="UP000548476"/>
    </source>
</evidence>
<proteinExistence type="predicted"/>
<dbReference type="Pfam" id="PF13450">
    <property type="entry name" value="NAD_binding_8"/>
    <property type="match status" value="1"/>
</dbReference>
<dbReference type="Proteomes" id="UP000548476">
    <property type="component" value="Unassembled WGS sequence"/>
</dbReference>
<dbReference type="Gene3D" id="3.50.50.60">
    <property type="entry name" value="FAD/NAD(P)-binding domain"/>
    <property type="match status" value="1"/>
</dbReference>
<reference evidence="1 2" key="1">
    <citation type="submission" date="2020-08" db="EMBL/GenBank/DDBJ databases">
        <title>Genomic Encyclopedia of Type Strains, Phase IV (KMG-IV): sequencing the most valuable type-strain genomes for metagenomic binning, comparative biology and taxonomic classification.</title>
        <authorList>
            <person name="Goeker M."/>
        </authorList>
    </citation>
    <scope>NUCLEOTIDE SEQUENCE [LARGE SCALE GENOMIC DNA]</scope>
    <source>
        <strain evidence="1 2">YIM 65646</strain>
    </source>
</reference>
<dbReference type="RefSeq" id="WP_203686320.1">
    <property type="nucleotide sequence ID" value="NZ_BONT01000047.1"/>
</dbReference>
<gene>
    <name evidence="1" type="ORF">HNR73_006055</name>
</gene>